<keyword evidence="4" id="KW-0597">Phosphoprotein</keyword>
<evidence type="ECO:0000259" key="5">
    <source>
        <dbReference type="PROSITE" id="PS01124"/>
    </source>
</evidence>
<dbReference type="CDD" id="cd00156">
    <property type="entry name" value="REC"/>
    <property type="match status" value="1"/>
</dbReference>
<dbReference type="RefSeq" id="WP_063874430.1">
    <property type="nucleotide sequence ID" value="NZ_CAWMRI010000275.1"/>
</dbReference>
<proteinExistence type="predicted"/>
<reference evidence="7 8" key="1">
    <citation type="submission" date="2016-04" db="EMBL/GenBank/DDBJ databases">
        <title>Draft Genome Assembly of the Bloom-forming Cyanobacterium Nodularia spumigena Strain CENA596 in Shrimp Production Ponds.</title>
        <authorList>
            <person name="Popin R.V."/>
            <person name="Rigonato J."/>
            <person name="Abreu V.A."/>
            <person name="Andreote A.P."/>
            <person name="Silveira S.B."/>
            <person name="Odebrecht C."/>
            <person name="Fiore M.F."/>
        </authorList>
    </citation>
    <scope>NUCLEOTIDE SEQUENCE [LARGE SCALE GENOMIC DNA]</scope>
    <source>
        <strain evidence="7 8">CENA596</strain>
    </source>
</reference>
<dbReference type="PANTHER" id="PTHR43280">
    <property type="entry name" value="ARAC-FAMILY TRANSCRIPTIONAL REGULATOR"/>
    <property type="match status" value="1"/>
</dbReference>
<dbReference type="GO" id="GO:0003700">
    <property type="term" value="F:DNA-binding transcription factor activity"/>
    <property type="evidence" value="ECO:0007669"/>
    <property type="project" value="InterPro"/>
</dbReference>
<dbReference type="InterPro" id="IPR009057">
    <property type="entry name" value="Homeodomain-like_sf"/>
</dbReference>
<evidence type="ECO:0000259" key="6">
    <source>
        <dbReference type="PROSITE" id="PS50110"/>
    </source>
</evidence>
<dbReference type="PROSITE" id="PS01124">
    <property type="entry name" value="HTH_ARAC_FAMILY_2"/>
    <property type="match status" value="1"/>
</dbReference>
<dbReference type="InterPro" id="IPR020449">
    <property type="entry name" value="Tscrpt_reg_AraC-type_HTH"/>
</dbReference>
<dbReference type="GO" id="GO:0000160">
    <property type="term" value="P:phosphorelay signal transduction system"/>
    <property type="evidence" value="ECO:0007669"/>
    <property type="project" value="InterPro"/>
</dbReference>
<dbReference type="InterPro" id="IPR018060">
    <property type="entry name" value="HTH_AraC"/>
</dbReference>
<name>A0A166I4X6_NODSP</name>
<comment type="caution">
    <text evidence="7">The sequence shown here is derived from an EMBL/GenBank/DDBJ whole genome shotgun (WGS) entry which is preliminary data.</text>
</comment>
<dbReference type="PROSITE" id="PS50110">
    <property type="entry name" value="RESPONSE_REGULATORY"/>
    <property type="match status" value="1"/>
</dbReference>
<dbReference type="EMBL" id="LWAJ01000275">
    <property type="protein sequence ID" value="KZL47881.1"/>
    <property type="molecule type" value="Genomic_DNA"/>
</dbReference>
<gene>
    <name evidence="7" type="ORF">A2T98_20960</name>
</gene>
<evidence type="ECO:0000313" key="8">
    <source>
        <dbReference type="Proteomes" id="UP000076555"/>
    </source>
</evidence>
<dbReference type="SUPFAM" id="SSF52172">
    <property type="entry name" value="CheY-like"/>
    <property type="match status" value="1"/>
</dbReference>
<dbReference type="SMART" id="SM00342">
    <property type="entry name" value="HTH_ARAC"/>
    <property type="match status" value="1"/>
</dbReference>
<evidence type="ECO:0000313" key="7">
    <source>
        <dbReference type="EMBL" id="KZL47881.1"/>
    </source>
</evidence>
<evidence type="ECO:0000256" key="3">
    <source>
        <dbReference type="ARBA" id="ARBA00023163"/>
    </source>
</evidence>
<dbReference type="PROSITE" id="PS00041">
    <property type="entry name" value="HTH_ARAC_FAMILY_1"/>
    <property type="match status" value="1"/>
</dbReference>
<dbReference type="InterPro" id="IPR018062">
    <property type="entry name" value="HTH_AraC-typ_CS"/>
</dbReference>
<keyword evidence="2 7" id="KW-0238">DNA-binding</keyword>
<dbReference type="AlphaFoldDB" id="A0A166I4X6"/>
<feature type="domain" description="Response regulatory" evidence="6">
    <location>
        <begin position="8"/>
        <end position="124"/>
    </location>
</feature>
<organism evidence="7 8">
    <name type="scientific">Nodularia spumigena CENA596</name>
    <dbReference type="NCBI Taxonomy" id="1819295"/>
    <lineage>
        <taxon>Bacteria</taxon>
        <taxon>Bacillati</taxon>
        <taxon>Cyanobacteriota</taxon>
        <taxon>Cyanophyceae</taxon>
        <taxon>Nostocales</taxon>
        <taxon>Nodulariaceae</taxon>
        <taxon>Nodularia</taxon>
    </lineage>
</organism>
<dbReference type="PANTHER" id="PTHR43280:SF2">
    <property type="entry name" value="HTH-TYPE TRANSCRIPTIONAL REGULATOR EXSA"/>
    <property type="match status" value="1"/>
</dbReference>
<dbReference type="SUPFAM" id="SSF46689">
    <property type="entry name" value="Homeodomain-like"/>
    <property type="match status" value="2"/>
</dbReference>
<keyword evidence="3" id="KW-0804">Transcription</keyword>
<dbReference type="GO" id="GO:0043565">
    <property type="term" value="F:sequence-specific DNA binding"/>
    <property type="evidence" value="ECO:0007669"/>
    <property type="project" value="InterPro"/>
</dbReference>
<dbReference type="Proteomes" id="UP000076555">
    <property type="component" value="Unassembled WGS sequence"/>
</dbReference>
<dbReference type="Gene3D" id="3.40.50.2300">
    <property type="match status" value="1"/>
</dbReference>
<dbReference type="Pfam" id="PF00072">
    <property type="entry name" value="Response_reg"/>
    <property type="match status" value="1"/>
</dbReference>
<dbReference type="SMART" id="SM00448">
    <property type="entry name" value="REC"/>
    <property type="match status" value="1"/>
</dbReference>
<evidence type="ECO:0000256" key="4">
    <source>
        <dbReference type="PROSITE-ProRule" id="PRU00169"/>
    </source>
</evidence>
<dbReference type="PRINTS" id="PR00032">
    <property type="entry name" value="HTHARAC"/>
</dbReference>
<dbReference type="InterPro" id="IPR011006">
    <property type="entry name" value="CheY-like_superfamily"/>
</dbReference>
<protein>
    <submittedName>
        <fullName evidence="7">DNA-binding response regulator</fullName>
    </submittedName>
</protein>
<evidence type="ECO:0000256" key="2">
    <source>
        <dbReference type="ARBA" id="ARBA00023125"/>
    </source>
</evidence>
<keyword evidence="1" id="KW-0805">Transcription regulation</keyword>
<dbReference type="Pfam" id="PF12833">
    <property type="entry name" value="HTH_18"/>
    <property type="match status" value="1"/>
</dbReference>
<evidence type="ECO:0000256" key="1">
    <source>
        <dbReference type="ARBA" id="ARBA00023015"/>
    </source>
</evidence>
<dbReference type="OrthoDB" id="508510at2"/>
<dbReference type="InterPro" id="IPR001789">
    <property type="entry name" value="Sig_transdc_resp-reg_receiver"/>
</dbReference>
<accession>A0A166I4X6</accession>
<feature type="modified residue" description="4-aspartylphosphate" evidence="4">
    <location>
        <position position="57"/>
    </location>
</feature>
<dbReference type="Gene3D" id="1.10.10.60">
    <property type="entry name" value="Homeodomain-like"/>
    <property type="match status" value="2"/>
</dbReference>
<sequence length="277" mass="31214">MKYESAKKILVIEDDTVTRNLYVKGLQAKGFDTISAENGLAGIQQAQEHLPDLVVCDITMPDIDGYSVLTMLRQDPVTAIIPFIFITGSCTRGSVRKGMELGADDYVTKPFTLDELLRAICTQLQRQAMLQNWCATKFQEAQKSSSADQTSAFNQPPSIFPCVPQLKKVFDFIEAHYHEGITLCDVAEAVGYSPAYLTNQVGKQTGETINSWIVKRRMQGARFLLQNDHQTVEQIARALGYQDVSHFSRQFRQHHGLPPHAWRKEHQVGYYKVKVSS</sequence>
<feature type="domain" description="HTH araC/xylS-type" evidence="5">
    <location>
        <begin position="167"/>
        <end position="265"/>
    </location>
</feature>